<name>A0ACB9GM51_9ASTR</name>
<reference evidence="2" key="1">
    <citation type="journal article" date="2022" name="Mol. Ecol. Resour.">
        <title>The genomes of chicory, endive, great burdock and yacon provide insights into Asteraceae palaeo-polyploidization history and plant inulin production.</title>
        <authorList>
            <person name="Fan W."/>
            <person name="Wang S."/>
            <person name="Wang H."/>
            <person name="Wang A."/>
            <person name="Jiang F."/>
            <person name="Liu H."/>
            <person name="Zhao H."/>
            <person name="Xu D."/>
            <person name="Zhang Y."/>
        </authorList>
    </citation>
    <scope>NUCLEOTIDE SEQUENCE [LARGE SCALE GENOMIC DNA]</scope>
    <source>
        <strain evidence="2">cv. Yunnan</strain>
    </source>
</reference>
<reference evidence="1 2" key="2">
    <citation type="journal article" date="2022" name="Mol. Ecol. Resour.">
        <title>The genomes of chicory, endive, great burdock and yacon provide insights into Asteraceae paleo-polyploidization history and plant inulin production.</title>
        <authorList>
            <person name="Fan W."/>
            <person name="Wang S."/>
            <person name="Wang H."/>
            <person name="Wang A."/>
            <person name="Jiang F."/>
            <person name="Liu H."/>
            <person name="Zhao H."/>
            <person name="Xu D."/>
            <person name="Zhang Y."/>
        </authorList>
    </citation>
    <scope>NUCLEOTIDE SEQUENCE [LARGE SCALE GENOMIC DNA]</scope>
    <source>
        <strain evidence="2">cv. Yunnan</strain>
        <tissue evidence="1">Leaves</tissue>
    </source>
</reference>
<dbReference type="Proteomes" id="UP001056120">
    <property type="component" value="Linkage Group LG14"/>
</dbReference>
<sequence length="309" mass="34729">MSRKYFARVVDEELSSNQTRPEVHKTDPVGVGKVFMSTTDNDHTLKDKTPYVYHGNRGNGKDNFVFRKKVYIHHDHLLDVQNDGLVILDKIRDVNVIPSFYTVCTDIHFPLSARKICALVSSNHLIYECINVDLGGKTYDVWVKEFASWAHTISRHRLTEASSESYSDSEEGNISDTDSIASCQEIKEPINATHVKPSSDESEHPFSIYKVINDLGKEENKAGLEEQMANRDTSLASAPSPGVPEANTILSDTAPNVAPLRDYPPLMFPLFLLVQLMSMLNLMTRLTQVPLLAHLNHLGSKLLLKRPRT</sequence>
<organism evidence="1 2">
    <name type="scientific">Smallanthus sonchifolius</name>
    <dbReference type="NCBI Taxonomy" id="185202"/>
    <lineage>
        <taxon>Eukaryota</taxon>
        <taxon>Viridiplantae</taxon>
        <taxon>Streptophyta</taxon>
        <taxon>Embryophyta</taxon>
        <taxon>Tracheophyta</taxon>
        <taxon>Spermatophyta</taxon>
        <taxon>Magnoliopsida</taxon>
        <taxon>eudicotyledons</taxon>
        <taxon>Gunneridae</taxon>
        <taxon>Pentapetalae</taxon>
        <taxon>asterids</taxon>
        <taxon>campanulids</taxon>
        <taxon>Asterales</taxon>
        <taxon>Asteraceae</taxon>
        <taxon>Asteroideae</taxon>
        <taxon>Heliantheae alliance</taxon>
        <taxon>Millerieae</taxon>
        <taxon>Smallanthus</taxon>
    </lineage>
</organism>
<protein>
    <submittedName>
        <fullName evidence="1">Uncharacterized protein</fullName>
    </submittedName>
</protein>
<keyword evidence="2" id="KW-1185">Reference proteome</keyword>
<accession>A0ACB9GM51</accession>
<gene>
    <name evidence="1" type="ORF">L1987_43237</name>
</gene>
<comment type="caution">
    <text evidence="1">The sequence shown here is derived from an EMBL/GenBank/DDBJ whole genome shotgun (WGS) entry which is preliminary data.</text>
</comment>
<dbReference type="EMBL" id="CM042031">
    <property type="protein sequence ID" value="KAI3784143.1"/>
    <property type="molecule type" value="Genomic_DNA"/>
</dbReference>
<evidence type="ECO:0000313" key="1">
    <source>
        <dbReference type="EMBL" id="KAI3784143.1"/>
    </source>
</evidence>
<proteinExistence type="predicted"/>
<evidence type="ECO:0000313" key="2">
    <source>
        <dbReference type="Proteomes" id="UP001056120"/>
    </source>
</evidence>